<gene>
    <name evidence="8" type="ORF">GCM10022394_19910</name>
</gene>
<keyword evidence="9" id="KW-1185">Reference proteome</keyword>
<evidence type="ECO:0000256" key="7">
    <source>
        <dbReference type="ARBA" id="ARBA00033311"/>
    </source>
</evidence>
<dbReference type="InterPro" id="IPR011051">
    <property type="entry name" value="RmlC_Cupin_sf"/>
</dbReference>
<dbReference type="EMBL" id="BAABCX010000002">
    <property type="protein sequence ID" value="GAA3540168.1"/>
    <property type="molecule type" value="Genomic_DNA"/>
</dbReference>
<evidence type="ECO:0000256" key="1">
    <source>
        <dbReference type="ARBA" id="ARBA00001298"/>
    </source>
</evidence>
<evidence type="ECO:0000256" key="5">
    <source>
        <dbReference type="ARBA" id="ARBA00029758"/>
    </source>
</evidence>
<dbReference type="InterPro" id="IPR000888">
    <property type="entry name" value="RmlC-like"/>
</dbReference>
<dbReference type="InterPro" id="IPR014710">
    <property type="entry name" value="RmlC-like_jellyroll"/>
</dbReference>
<evidence type="ECO:0000256" key="4">
    <source>
        <dbReference type="ARBA" id="ARBA00019595"/>
    </source>
</evidence>
<proteinExistence type="predicted"/>
<accession>A0ABP6VUY7</accession>
<dbReference type="CDD" id="cd00438">
    <property type="entry name" value="cupin_RmlC"/>
    <property type="match status" value="1"/>
</dbReference>
<reference evidence="9" key="1">
    <citation type="journal article" date="2019" name="Int. J. Syst. Evol. Microbiol.">
        <title>The Global Catalogue of Microorganisms (GCM) 10K type strain sequencing project: providing services to taxonomists for standard genome sequencing and annotation.</title>
        <authorList>
            <consortium name="The Broad Institute Genomics Platform"/>
            <consortium name="The Broad Institute Genome Sequencing Center for Infectious Disease"/>
            <person name="Wu L."/>
            <person name="Ma J."/>
        </authorList>
    </citation>
    <scope>NUCLEOTIDE SEQUENCE [LARGE SCALE GENOMIC DNA]</scope>
    <source>
        <strain evidence="9">JCM 17110</strain>
    </source>
</reference>
<comment type="function">
    <text evidence="2">Catalyzes the epimerization of the C3' and C5'positions of dTDP-6-deoxy-D-xylo-4-hexulose, forming dTDP-6-deoxy-L-lyxo-4-hexulose.</text>
</comment>
<evidence type="ECO:0000313" key="8">
    <source>
        <dbReference type="EMBL" id="GAA3540168.1"/>
    </source>
</evidence>
<comment type="catalytic activity">
    <reaction evidence="1">
        <text>dTDP-4-dehydro-6-deoxy-alpha-D-glucose = dTDP-4-dehydro-beta-L-rhamnose</text>
        <dbReference type="Rhea" id="RHEA:16969"/>
        <dbReference type="ChEBI" id="CHEBI:57649"/>
        <dbReference type="ChEBI" id="CHEBI:62830"/>
        <dbReference type="EC" id="5.1.3.13"/>
    </reaction>
</comment>
<sequence length="186" mass="20840">MSTFTVTELPLPGLKRLTRSRFEDHRGRFSRLCCPMALQQAGWQGPIAQINHSVTQHEGTARGLHYQRPPHEEMKLVTCLHGRIWDLVVDLRPDSPTFLRWHAETLDADEDGSLLIPAGFAHGFQTLTPNVELIYCHSAGYEPAFEAGLRVDDPALAIPWPLAVKNLSTRDQTFTLIESGFEGVGR</sequence>
<dbReference type="SUPFAM" id="SSF51182">
    <property type="entry name" value="RmlC-like cupins"/>
    <property type="match status" value="1"/>
</dbReference>
<name>A0ABP6VUY7_9GAMM</name>
<dbReference type="RefSeq" id="WP_344957465.1">
    <property type="nucleotide sequence ID" value="NZ_BAABCX010000002.1"/>
</dbReference>
<evidence type="ECO:0000256" key="6">
    <source>
        <dbReference type="ARBA" id="ARBA00031424"/>
    </source>
</evidence>
<dbReference type="EC" id="5.1.3.13" evidence="3"/>
<dbReference type="Pfam" id="PF00908">
    <property type="entry name" value="dTDP_sugar_isom"/>
    <property type="match status" value="1"/>
</dbReference>
<evidence type="ECO:0000256" key="2">
    <source>
        <dbReference type="ARBA" id="ARBA00001997"/>
    </source>
</evidence>
<evidence type="ECO:0000313" key="9">
    <source>
        <dbReference type="Proteomes" id="UP001500795"/>
    </source>
</evidence>
<organism evidence="8 9">
    <name type="scientific">Zobellella aerophila</name>
    <dbReference type="NCBI Taxonomy" id="870480"/>
    <lineage>
        <taxon>Bacteria</taxon>
        <taxon>Pseudomonadati</taxon>
        <taxon>Pseudomonadota</taxon>
        <taxon>Gammaproteobacteria</taxon>
        <taxon>Aeromonadales</taxon>
        <taxon>Aeromonadaceae</taxon>
        <taxon>Zobellella</taxon>
    </lineage>
</organism>
<evidence type="ECO:0000256" key="3">
    <source>
        <dbReference type="ARBA" id="ARBA00012098"/>
    </source>
</evidence>
<dbReference type="PANTHER" id="PTHR21047:SF2">
    <property type="entry name" value="THYMIDINE DIPHOSPHO-4-KETO-RHAMNOSE 3,5-EPIMERASE"/>
    <property type="match status" value="1"/>
</dbReference>
<protein>
    <recommendedName>
        <fullName evidence="4">dTDP-4-dehydrorhamnose 3,5-epimerase</fullName>
        <ecNumber evidence="3">5.1.3.13</ecNumber>
    </recommendedName>
    <alternativeName>
        <fullName evidence="6">Thymidine diphospho-4-keto-rhamnose 3,5-epimerase</fullName>
    </alternativeName>
    <alternativeName>
        <fullName evidence="5">dTDP-4-keto-6-deoxyglucose 3,5-epimerase</fullName>
    </alternativeName>
    <alternativeName>
        <fullName evidence="7">dTDP-6-deoxy-D-xylo-4-hexulose 3,5-epimerase</fullName>
    </alternativeName>
</protein>
<dbReference type="PANTHER" id="PTHR21047">
    <property type="entry name" value="DTDP-6-DEOXY-D-GLUCOSE-3,5 EPIMERASE"/>
    <property type="match status" value="1"/>
</dbReference>
<dbReference type="Gene3D" id="2.60.120.10">
    <property type="entry name" value="Jelly Rolls"/>
    <property type="match status" value="1"/>
</dbReference>
<dbReference type="Proteomes" id="UP001500795">
    <property type="component" value="Unassembled WGS sequence"/>
</dbReference>
<comment type="caution">
    <text evidence="8">The sequence shown here is derived from an EMBL/GenBank/DDBJ whole genome shotgun (WGS) entry which is preliminary data.</text>
</comment>